<reference evidence="1 2" key="1">
    <citation type="journal article" date="2022" name="Hortic Res">
        <title>A haplotype resolved chromosomal level avocado genome allows analysis of novel avocado genes.</title>
        <authorList>
            <person name="Nath O."/>
            <person name="Fletcher S.J."/>
            <person name="Hayward A."/>
            <person name="Shaw L.M."/>
            <person name="Masouleh A.K."/>
            <person name="Furtado A."/>
            <person name="Henry R.J."/>
            <person name="Mitter N."/>
        </authorList>
    </citation>
    <scope>NUCLEOTIDE SEQUENCE [LARGE SCALE GENOMIC DNA]</scope>
    <source>
        <strain evidence="2">cv. Hass</strain>
    </source>
</reference>
<evidence type="ECO:0000313" key="2">
    <source>
        <dbReference type="Proteomes" id="UP001234297"/>
    </source>
</evidence>
<name>A0ACC2MQ69_PERAE</name>
<proteinExistence type="predicted"/>
<keyword evidence="2" id="KW-1185">Reference proteome</keyword>
<gene>
    <name evidence="1" type="ORF">MRB53_000050</name>
</gene>
<evidence type="ECO:0000313" key="1">
    <source>
        <dbReference type="EMBL" id="KAJ8647027.1"/>
    </source>
</evidence>
<sequence length="152" mass="17167">MAESSQKRCREEEETQQGEAETKRQCSFHHILSILESDEEDPTQDLSSLITTLQQELFTHRPQSEPTLNNQTQTDPTNSFSSPPPSPTGLFKEDNEEEVIRQLLEALDDDLGETQRENEVGIGGEVSTCGGMWELDDEAANYYTLVQSKLFL</sequence>
<comment type="caution">
    <text evidence="1">The sequence shown here is derived from an EMBL/GenBank/DDBJ whole genome shotgun (WGS) entry which is preliminary data.</text>
</comment>
<organism evidence="1 2">
    <name type="scientific">Persea americana</name>
    <name type="common">Avocado</name>
    <dbReference type="NCBI Taxonomy" id="3435"/>
    <lineage>
        <taxon>Eukaryota</taxon>
        <taxon>Viridiplantae</taxon>
        <taxon>Streptophyta</taxon>
        <taxon>Embryophyta</taxon>
        <taxon>Tracheophyta</taxon>
        <taxon>Spermatophyta</taxon>
        <taxon>Magnoliopsida</taxon>
        <taxon>Magnoliidae</taxon>
        <taxon>Laurales</taxon>
        <taxon>Lauraceae</taxon>
        <taxon>Persea</taxon>
    </lineage>
</organism>
<dbReference type="Proteomes" id="UP001234297">
    <property type="component" value="Chromosome 1"/>
</dbReference>
<dbReference type="EMBL" id="CM056809">
    <property type="protein sequence ID" value="KAJ8647027.1"/>
    <property type="molecule type" value="Genomic_DNA"/>
</dbReference>
<accession>A0ACC2MQ69</accession>
<protein>
    <submittedName>
        <fullName evidence="1">Uncharacterized protein</fullName>
    </submittedName>
</protein>